<protein>
    <recommendedName>
        <fullName evidence="3">DNA mismatch repair protein</fullName>
    </recommendedName>
</protein>
<dbReference type="Pfam" id="PF13589">
    <property type="entry name" value="HATPase_c_3"/>
    <property type="match status" value="1"/>
</dbReference>
<sequence length="660" mass="75310">MTMHSLHVEVQDEALGKFMGATPLNALAELIWNAVDADASTVRVQFEEADGSGRISRILITDDGEGINEQDLQTGFVKLGKSWKRLATTTRGKARMLHGESGQGRYQSFALGHLVEWRTKFRAIDGKLLKYSIFGKRNSPRDFSYTDFEPASGKTGTTLIIDQIHSTVRGLKKDEAIEKLHKIFALYLRQYPGDPTIEVNGHKLDPSKVILGAYTYDLLVDDGKGNATSVHLDVVEWAFKTEREIFLCNEKGFTLHNHPTGLRGAGANVTVYVRSPWLQELDRLRQIELYRSHELGVALEAAVVAKLQEHLEEKCKTEDAALLERLKKDKVYPYSAPPQSVGEALERRVFDECAVRVHRALPDFESNSSKSRKLSYRLIKEALNSNPDALTTILREVLGLTKEQQEEFAELLSRTQLSAIISASKTITDRLHFLDGLDCILFEKRSRKGLKERSQLHKLIERNTWIFGESYSLSVSDQHLNRVLDKHIQMLGRNQRNPDPVLTADGKSPGIIDLMVSGYIHHQEDELEHLIIELKRPKVAIDRKVMEQVDRYAQAVAGDERFHQAKVRWRFLAISNEMTEDIRRKAKQKDRPRGLVENYDDLNVQIWAKTWAEIIEECRSRMRFYQSKLEFKPDRESALAFLKSLSPEYLPAHLRGEESA</sequence>
<dbReference type="GO" id="GO:0003676">
    <property type="term" value="F:nucleic acid binding"/>
    <property type="evidence" value="ECO:0007669"/>
    <property type="project" value="InterPro"/>
</dbReference>
<reference evidence="2" key="1">
    <citation type="journal article" date="2023" name="Int. J. Syst. Evol. Microbiol.">
        <title>Mesoterricola silvestris gen. nov., sp. nov., Mesoterricola sediminis sp. nov., Geothrix oryzae sp. nov., Geothrix edaphica sp. nov., Geothrix rubra sp. nov., and Geothrix limicola sp. nov., six novel members of Acidobacteriota isolated from soils.</title>
        <authorList>
            <person name="Itoh H."/>
            <person name="Sugisawa Y."/>
            <person name="Mise K."/>
            <person name="Xu Z."/>
            <person name="Kuniyasu M."/>
            <person name="Ushijima N."/>
            <person name="Kawano K."/>
            <person name="Kobayashi E."/>
            <person name="Shiratori Y."/>
            <person name="Masuda Y."/>
            <person name="Senoo K."/>
        </authorList>
    </citation>
    <scope>NUCLEOTIDE SEQUENCE [LARGE SCALE GENOMIC DNA]</scope>
    <source>
        <strain evidence="2">W79</strain>
    </source>
</reference>
<evidence type="ECO:0000313" key="2">
    <source>
        <dbReference type="Proteomes" id="UP001238179"/>
    </source>
</evidence>
<keyword evidence="2" id="KW-1185">Reference proteome</keyword>
<dbReference type="KEGG" id="msil:METEAL_23060"/>
<evidence type="ECO:0000313" key="1">
    <source>
        <dbReference type="EMBL" id="BDU73132.1"/>
    </source>
</evidence>
<accession>A0AA48KAB2</accession>
<dbReference type="Gene3D" id="3.30.565.10">
    <property type="entry name" value="Histidine kinase-like ATPase, C-terminal domain"/>
    <property type="match status" value="1"/>
</dbReference>
<dbReference type="SUPFAM" id="SSF55874">
    <property type="entry name" value="ATPase domain of HSP90 chaperone/DNA topoisomerase II/histidine kinase"/>
    <property type="match status" value="1"/>
</dbReference>
<dbReference type="InterPro" id="IPR036890">
    <property type="entry name" value="HATPase_C_sf"/>
</dbReference>
<dbReference type="Proteomes" id="UP001238179">
    <property type="component" value="Chromosome"/>
</dbReference>
<dbReference type="RefSeq" id="WP_316411774.1">
    <property type="nucleotide sequence ID" value="NZ_AP027080.1"/>
</dbReference>
<name>A0AA48KAB2_9BACT</name>
<proteinExistence type="predicted"/>
<organism evidence="1 2">
    <name type="scientific">Mesoterricola silvestris</name>
    <dbReference type="NCBI Taxonomy" id="2927979"/>
    <lineage>
        <taxon>Bacteria</taxon>
        <taxon>Pseudomonadati</taxon>
        <taxon>Acidobacteriota</taxon>
        <taxon>Holophagae</taxon>
        <taxon>Holophagales</taxon>
        <taxon>Holophagaceae</taxon>
        <taxon>Mesoterricola</taxon>
    </lineage>
</organism>
<dbReference type="Gene3D" id="3.40.1350.10">
    <property type="match status" value="1"/>
</dbReference>
<dbReference type="InterPro" id="IPR011856">
    <property type="entry name" value="tRNA_endonuc-like_dom_sf"/>
</dbReference>
<evidence type="ECO:0008006" key="3">
    <source>
        <dbReference type="Google" id="ProtNLM"/>
    </source>
</evidence>
<gene>
    <name evidence="1" type="ORF">METEAL_23060</name>
</gene>
<dbReference type="EMBL" id="AP027080">
    <property type="protein sequence ID" value="BDU73132.1"/>
    <property type="molecule type" value="Genomic_DNA"/>
</dbReference>
<dbReference type="AlphaFoldDB" id="A0AA48KAB2"/>